<organism evidence="2 3">
    <name type="scientific">Pinctada imbricata</name>
    <name type="common">Atlantic pearl-oyster</name>
    <name type="synonym">Pinctada martensii</name>
    <dbReference type="NCBI Taxonomy" id="66713"/>
    <lineage>
        <taxon>Eukaryota</taxon>
        <taxon>Metazoa</taxon>
        <taxon>Spiralia</taxon>
        <taxon>Lophotrochozoa</taxon>
        <taxon>Mollusca</taxon>
        <taxon>Bivalvia</taxon>
        <taxon>Autobranchia</taxon>
        <taxon>Pteriomorphia</taxon>
        <taxon>Pterioida</taxon>
        <taxon>Pterioidea</taxon>
        <taxon>Pteriidae</taxon>
        <taxon>Pinctada</taxon>
    </lineage>
</organism>
<reference evidence="2" key="1">
    <citation type="submission" date="2019-08" db="EMBL/GenBank/DDBJ databases">
        <title>The improved chromosome-level genome for the pearl oyster Pinctada fucata martensii using PacBio sequencing and Hi-C.</title>
        <authorList>
            <person name="Zheng Z."/>
        </authorList>
    </citation>
    <scope>NUCLEOTIDE SEQUENCE</scope>
    <source>
        <strain evidence="2">ZZ-2019</strain>
        <tissue evidence="2">Adductor muscle</tissue>
    </source>
</reference>
<dbReference type="InterPro" id="IPR011037">
    <property type="entry name" value="Pyrv_Knase-like_insert_dom_sf"/>
</dbReference>
<dbReference type="Proteomes" id="UP001186944">
    <property type="component" value="Unassembled WGS sequence"/>
</dbReference>
<dbReference type="PANTHER" id="PTHR14237">
    <property type="entry name" value="MOLYBDOPTERIN COFACTOR SULFURASE MOSC"/>
    <property type="match status" value="1"/>
</dbReference>
<dbReference type="PROSITE" id="PS51340">
    <property type="entry name" value="MOSC"/>
    <property type="match status" value="1"/>
</dbReference>
<name>A0AA88Y691_PINIB</name>
<dbReference type="GO" id="GO:0030170">
    <property type="term" value="F:pyridoxal phosphate binding"/>
    <property type="evidence" value="ECO:0007669"/>
    <property type="project" value="InterPro"/>
</dbReference>
<proteinExistence type="predicted"/>
<keyword evidence="3" id="KW-1185">Reference proteome</keyword>
<feature type="domain" description="MOSC" evidence="1">
    <location>
        <begin position="178"/>
        <end position="323"/>
    </location>
</feature>
<gene>
    <name evidence="2" type="ORF">FSP39_011655</name>
</gene>
<dbReference type="SUPFAM" id="SSF50800">
    <property type="entry name" value="PK beta-barrel domain-like"/>
    <property type="match status" value="1"/>
</dbReference>
<evidence type="ECO:0000313" key="2">
    <source>
        <dbReference type="EMBL" id="KAK3093138.1"/>
    </source>
</evidence>
<dbReference type="AlphaFoldDB" id="A0AA88Y691"/>
<comment type="caution">
    <text evidence="2">The sequence shown here is derived from an EMBL/GenBank/DDBJ whole genome shotgun (WGS) entry which is preliminary data.</text>
</comment>
<dbReference type="GO" id="GO:0003824">
    <property type="term" value="F:catalytic activity"/>
    <property type="evidence" value="ECO:0007669"/>
    <property type="project" value="InterPro"/>
</dbReference>
<dbReference type="PANTHER" id="PTHR14237:SF19">
    <property type="entry name" value="MITOCHONDRIAL AMIDOXIME REDUCING COMPONENT 1"/>
    <property type="match status" value="1"/>
</dbReference>
<dbReference type="InterPro" id="IPR005302">
    <property type="entry name" value="MoCF_Sase_C"/>
</dbReference>
<dbReference type="GO" id="GO:0030151">
    <property type="term" value="F:molybdenum ion binding"/>
    <property type="evidence" value="ECO:0007669"/>
    <property type="project" value="InterPro"/>
</dbReference>
<dbReference type="EMBL" id="VSWD01000009">
    <property type="protein sequence ID" value="KAK3093138.1"/>
    <property type="molecule type" value="Genomic_DNA"/>
</dbReference>
<dbReference type="Pfam" id="PF03476">
    <property type="entry name" value="MOSC_N"/>
    <property type="match status" value="1"/>
</dbReference>
<dbReference type="InterPro" id="IPR005303">
    <property type="entry name" value="MOCOS_middle"/>
</dbReference>
<dbReference type="SUPFAM" id="SSF141673">
    <property type="entry name" value="MOSC N-terminal domain-like"/>
    <property type="match status" value="1"/>
</dbReference>
<protein>
    <recommendedName>
        <fullName evidence="1">MOSC domain-containing protein</fullName>
    </recommendedName>
</protein>
<evidence type="ECO:0000313" key="3">
    <source>
        <dbReference type="Proteomes" id="UP001186944"/>
    </source>
</evidence>
<accession>A0AA88Y691</accession>
<evidence type="ECO:0000259" key="1">
    <source>
        <dbReference type="PROSITE" id="PS51340"/>
    </source>
</evidence>
<sequence length="325" mass="36335">MSDSLSPAAVTLAGLTTASLVKYVASAWISSRAVSHKDFEYVGTVKELNVYPVKSLRGLSVQTAKSTTLGLHYGGVGDRNWVIRTADGGYVTQRQEPSLALVRTRLQDDKLLLDAPGMDTLDLPIHPQIVSTMMKEVQIKTDVTPCLDCGDKAGSWVDQYLKRKGLRIVFCPPDTEKRDAINAKKLWEHNAKEGDLLAFQDYCGYMLMTTSSLDALNQKLTKKVTMHPFRPNIVVDGPPAFDEDRWTEVRIGNSTFRTIDMCTRCIFTTVDQETGIKSKDEEPLKTLKTFRVRPPYNPKPVLGIHLAMDTSDHIKVGDKVYVKRQ</sequence>
<dbReference type="Pfam" id="PF03473">
    <property type="entry name" value="MOSC"/>
    <property type="match status" value="1"/>
</dbReference>